<evidence type="ECO:0000313" key="10">
    <source>
        <dbReference type="Proteomes" id="UP001324634"/>
    </source>
</evidence>
<evidence type="ECO:0000256" key="4">
    <source>
        <dbReference type="ARBA" id="ARBA00022825"/>
    </source>
</evidence>
<name>A0AAX4HVK6_9BACT</name>
<dbReference type="InterPro" id="IPR050131">
    <property type="entry name" value="Peptidase_S8_subtilisin-like"/>
</dbReference>
<dbReference type="Gene3D" id="3.40.50.200">
    <property type="entry name" value="Peptidase S8/S53 domain"/>
    <property type="match status" value="1"/>
</dbReference>
<dbReference type="Proteomes" id="UP001324634">
    <property type="component" value="Chromosome"/>
</dbReference>
<dbReference type="PROSITE" id="PS51892">
    <property type="entry name" value="SUBTILASE"/>
    <property type="match status" value="1"/>
</dbReference>
<evidence type="ECO:0000256" key="1">
    <source>
        <dbReference type="ARBA" id="ARBA00011073"/>
    </source>
</evidence>
<comment type="similarity">
    <text evidence="1 5">Belongs to the peptidase S8 family.</text>
</comment>
<evidence type="ECO:0000256" key="3">
    <source>
        <dbReference type="ARBA" id="ARBA00022801"/>
    </source>
</evidence>
<dbReference type="AlphaFoldDB" id="A0AAX4HVK6"/>
<keyword evidence="3 5" id="KW-0378">Hydrolase</keyword>
<dbReference type="SUPFAM" id="SSF52743">
    <property type="entry name" value="Subtilisin-like"/>
    <property type="match status" value="1"/>
</dbReference>
<keyword evidence="4 5" id="KW-0720">Serine protease</keyword>
<dbReference type="InterPro" id="IPR023827">
    <property type="entry name" value="Peptidase_S8_Asp-AS"/>
</dbReference>
<evidence type="ECO:0000313" key="9">
    <source>
        <dbReference type="EMBL" id="WPU67128.1"/>
    </source>
</evidence>
<evidence type="ECO:0000256" key="5">
    <source>
        <dbReference type="PROSITE-ProRule" id="PRU01240"/>
    </source>
</evidence>
<dbReference type="InterPro" id="IPR015500">
    <property type="entry name" value="Peptidase_S8_subtilisin-rel"/>
</dbReference>
<feature type="compositionally biased region" description="Low complexity" evidence="6">
    <location>
        <begin position="518"/>
        <end position="540"/>
    </location>
</feature>
<dbReference type="Pfam" id="PF00082">
    <property type="entry name" value="Peptidase_S8"/>
    <property type="match status" value="1"/>
</dbReference>
<protein>
    <submittedName>
        <fullName evidence="9">S8 family serine peptidase</fullName>
    </submittedName>
</protein>
<organism evidence="9 10">
    <name type="scientific">Peredibacter starrii</name>
    <dbReference type="NCBI Taxonomy" id="28202"/>
    <lineage>
        <taxon>Bacteria</taxon>
        <taxon>Pseudomonadati</taxon>
        <taxon>Bdellovibrionota</taxon>
        <taxon>Bacteriovoracia</taxon>
        <taxon>Bacteriovoracales</taxon>
        <taxon>Bacteriovoracaceae</taxon>
        <taxon>Peredibacter</taxon>
    </lineage>
</organism>
<gene>
    <name evidence="9" type="ORF">SOO65_10220</name>
</gene>
<sequence length="546" mass="60342">MIRLALFLLFLANASYGATIAIIDTGFDLDHDYLKPKILKKETDEEAIDFQGWDFFDNSHLKKPVIEDKSDIQEVLLYRTLRAKGHREGLSMEEFEWYKKKNADKTFMEKVRMFKKHSHGTFVAGIALREGENISIFPIRGLNIPNPVVVVEDNTKEGEIPLTAKTPDQKFEEDIKNSLDRVSKKFTKICRYVSNKRIEVVNGSYGITFKNIMTKFRERYKEFTGKEIDEPRLLNYTNNYFAELYRRGEKTMLRHPNILFVFSAGNSGLDNDQYHHYPSRIKVPNAITVAAMNGDYLATFSNFGKASVDIGAPGVAILSIVPKVYSQDGSDLYSPASGTSMAAPYISNLAAQILNTNPKLTPANIKRIILETGDEKTHLNDKMISGSIANNHHALKAALLSKDMSIDQAIQLGKSGLIPMEDHVNIGGLPPAVTPEEMKKKVLESFPSVITPQEVDEPEEPTTVAPAPVTKPESSLPKDPVTAPQDTSLPPPSTAPDARPESADPVPASQSVEQSPTPSEELPASSSQSAPSLPEAQSPEFAPSSP</sequence>
<feature type="chain" id="PRO_5043332258" evidence="7">
    <location>
        <begin position="18"/>
        <end position="546"/>
    </location>
</feature>
<dbReference type="InterPro" id="IPR036852">
    <property type="entry name" value="Peptidase_S8/S53_dom_sf"/>
</dbReference>
<accession>A0AAX4HVK6</accession>
<keyword evidence="7" id="KW-0732">Signal</keyword>
<keyword evidence="2 5" id="KW-0645">Protease</keyword>
<feature type="region of interest" description="Disordered" evidence="6">
    <location>
        <begin position="450"/>
        <end position="546"/>
    </location>
</feature>
<feature type="compositionally biased region" description="Low complexity" evidence="6">
    <location>
        <begin position="461"/>
        <end position="473"/>
    </location>
</feature>
<dbReference type="InterPro" id="IPR000209">
    <property type="entry name" value="Peptidase_S8/S53_dom"/>
</dbReference>
<dbReference type="PROSITE" id="PS00136">
    <property type="entry name" value="SUBTILASE_ASP"/>
    <property type="match status" value="1"/>
</dbReference>
<dbReference type="PANTHER" id="PTHR43806:SF11">
    <property type="entry name" value="CEREVISIN-RELATED"/>
    <property type="match status" value="1"/>
</dbReference>
<keyword evidence="10" id="KW-1185">Reference proteome</keyword>
<evidence type="ECO:0000256" key="2">
    <source>
        <dbReference type="ARBA" id="ARBA00022670"/>
    </source>
</evidence>
<evidence type="ECO:0000256" key="6">
    <source>
        <dbReference type="SAM" id="MobiDB-lite"/>
    </source>
</evidence>
<reference evidence="9 10" key="1">
    <citation type="submission" date="2023-11" db="EMBL/GenBank/DDBJ databases">
        <title>Peredibacter starrii A3.12.</title>
        <authorList>
            <person name="Mitchell R.J."/>
        </authorList>
    </citation>
    <scope>NUCLEOTIDE SEQUENCE [LARGE SCALE GENOMIC DNA]</scope>
    <source>
        <strain evidence="9 10">A3.12</strain>
    </source>
</reference>
<dbReference type="PRINTS" id="PR00723">
    <property type="entry name" value="SUBTILISIN"/>
</dbReference>
<feature type="compositionally biased region" description="Polar residues" evidence="6">
    <location>
        <begin position="508"/>
        <end position="517"/>
    </location>
</feature>
<evidence type="ECO:0000259" key="8">
    <source>
        <dbReference type="Pfam" id="PF00082"/>
    </source>
</evidence>
<proteinExistence type="inferred from homology"/>
<feature type="active site" description="Charge relay system" evidence="5">
    <location>
        <position position="340"/>
    </location>
</feature>
<feature type="active site" description="Charge relay system" evidence="5">
    <location>
        <position position="119"/>
    </location>
</feature>
<dbReference type="KEGG" id="psti:SOO65_10220"/>
<feature type="signal peptide" evidence="7">
    <location>
        <begin position="1"/>
        <end position="17"/>
    </location>
</feature>
<dbReference type="GO" id="GO:0004252">
    <property type="term" value="F:serine-type endopeptidase activity"/>
    <property type="evidence" value="ECO:0007669"/>
    <property type="project" value="UniProtKB-UniRule"/>
</dbReference>
<evidence type="ECO:0000256" key="7">
    <source>
        <dbReference type="SAM" id="SignalP"/>
    </source>
</evidence>
<dbReference type="EMBL" id="CP139487">
    <property type="protein sequence ID" value="WPU67128.1"/>
    <property type="molecule type" value="Genomic_DNA"/>
</dbReference>
<dbReference type="PANTHER" id="PTHR43806">
    <property type="entry name" value="PEPTIDASE S8"/>
    <property type="match status" value="1"/>
</dbReference>
<dbReference type="GO" id="GO:0006508">
    <property type="term" value="P:proteolysis"/>
    <property type="evidence" value="ECO:0007669"/>
    <property type="project" value="UniProtKB-KW"/>
</dbReference>
<feature type="domain" description="Peptidase S8/S53" evidence="8">
    <location>
        <begin position="17"/>
        <end position="375"/>
    </location>
</feature>
<feature type="active site" description="Charge relay system" evidence="5">
    <location>
        <position position="24"/>
    </location>
</feature>